<feature type="domain" description="Sm" evidence="4">
    <location>
        <begin position="44"/>
        <end position="114"/>
    </location>
</feature>
<evidence type="ECO:0000259" key="4">
    <source>
        <dbReference type="PROSITE" id="PS52002"/>
    </source>
</evidence>
<comment type="caution">
    <text evidence="5">The sequence shown here is derived from an EMBL/GenBank/DDBJ whole genome shotgun (WGS) entry which is preliminary data.</text>
</comment>
<dbReference type="PROSITE" id="PS52002">
    <property type="entry name" value="SM"/>
    <property type="match status" value="1"/>
</dbReference>
<feature type="compositionally biased region" description="Low complexity" evidence="2">
    <location>
        <begin position="218"/>
        <end position="258"/>
    </location>
</feature>
<feature type="region of interest" description="Disordered" evidence="2">
    <location>
        <begin position="213"/>
        <end position="258"/>
    </location>
</feature>
<dbReference type="AlphaFoldDB" id="A0AAE1H3G0"/>
<dbReference type="GO" id="GO:0003723">
    <property type="term" value="F:RNA binding"/>
    <property type="evidence" value="ECO:0007669"/>
    <property type="project" value="InterPro"/>
</dbReference>
<feature type="domain" description="AD" evidence="3">
    <location>
        <begin position="122"/>
        <end position="217"/>
    </location>
</feature>
<reference evidence="5" key="1">
    <citation type="submission" date="2021-07" db="EMBL/GenBank/DDBJ databases">
        <authorList>
            <person name="Catto M.A."/>
            <person name="Jacobson A."/>
            <person name="Kennedy G."/>
            <person name="Labadie P."/>
            <person name="Hunt B.G."/>
            <person name="Srinivasan R."/>
        </authorList>
    </citation>
    <scope>NUCLEOTIDE SEQUENCE</scope>
    <source>
        <strain evidence="5">PL_HMW_Pooled</strain>
        <tissue evidence="5">Head</tissue>
    </source>
</reference>
<dbReference type="Pfam" id="PF09793">
    <property type="entry name" value="AD"/>
    <property type="match status" value="1"/>
</dbReference>
<name>A0AAE1H3G0_9NEOP</name>
<dbReference type="InterPro" id="IPR047575">
    <property type="entry name" value="Sm"/>
</dbReference>
<dbReference type="InterPro" id="IPR048478">
    <property type="entry name" value="LSM12_LSM"/>
</dbReference>
<evidence type="ECO:0000313" key="5">
    <source>
        <dbReference type="EMBL" id="KAK3912915.1"/>
    </source>
</evidence>
<gene>
    <name evidence="5" type="ORF">KUF71_022369</name>
</gene>
<dbReference type="Pfam" id="PF21166">
    <property type="entry name" value="LSM12_LSM"/>
    <property type="match status" value="1"/>
</dbReference>
<reference evidence="5" key="2">
    <citation type="journal article" date="2023" name="BMC Genomics">
        <title>Pest status, molecular evolution, and epigenetic factors derived from the genome assembly of Frankliniella fusca, a thysanopteran phytovirus vector.</title>
        <authorList>
            <person name="Catto M.A."/>
            <person name="Labadie P.E."/>
            <person name="Jacobson A.L."/>
            <person name="Kennedy G.G."/>
            <person name="Srinivasan R."/>
            <person name="Hunt B.G."/>
        </authorList>
    </citation>
    <scope>NUCLEOTIDE SEQUENCE</scope>
    <source>
        <strain evidence="5">PL_HMW_Pooled</strain>
    </source>
</reference>
<comment type="similarity">
    <text evidence="1">Belongs to the LSM12 family.</text>
</comment>
<protein>
    <submittedName>
        <fullName evidence="5">Protein LSM12-like protein</fullName>
    </submittedName>
</protein>
<dbReference type="Proteomes" id="UP001219518">
    <property type="component" value="Unassembled WGS sequence"/>
</dbReference>
<sequence>MLSRVSHTRNLHSSPAPLSVAPHRVHVVGREAEAEEGEGSVLKMAGVSECFNIGSVVACKTCYEKEIEGEVLAFDPQTKMLILKCPASSGRPSRNDVHMVNLSMVSDVQVKREATAPLEPPQSLNLQRLNTRVRNQIEEKKRLVTALAAGVSPEGQKLFLTITKTINEATWQGPNIVVWNTVTISPPYTAENVKGPTDSKAYLHIRKVVEKHTKDMAAAEASSQGSGASSPSAQQQTSSSPGPVTATQPALQQQAASN</sequence>
<dbReference type="CDD" id="cd01735">
    <property type="entry name" value="LSm12_N"/>
    <property type="match status" value="1"/>
</dbReference>
<dbReference type="PROSITE" id="PS52001">
    <property type="entry name" value="AD"/>
    <property type="match status" value="1"/>
</dbReference>
<dbReference type="InterPro" id="IPR019181">
    <property type="entry name" value="LSM12_ABD"/>
</dbReference>
<keyword evidence="6" id="KW-1185">Reference proteome</keyword>
<accession>A0AAE1H3G0</accession>
<evidence type="ECO:0000256" key="2">
    <source>
        <dbReference type="SAM" id="MobiDB-lite"/>
    </source>
</evidence>
<dbReference type="PANTHER" id="PTHR13542">
    <property type="entry name" value="LSM12 HOMOLOG"/>
    <property type="match status" value="1"/>
</dbReference>
<dbReference type="InterPro" id="IPR039683">
    <property type="entry name" value="Lsm12-like"/>
</dbReference>
<evidence type="ECO:0000259" key="3">
    <source>
        <dbReference type="PROSITE" id="PS52001"/>
    </source>
</evidence>
<dbReference type="InterPro" id="IPR047574">
    <property type="entry name" value="AD"/>
</dbReference>
<dbReference type="EMBL" id="JAHWGI010000306">
    <property type="protein sequence ID" value="KAK3912915.1"/>
    <property type="molecule type" value="Genomic_DNA"/>
</dbReference>
<proteinExistence type="inferred from homology"/>
<dbReference type="SMART" id="SM00995">
    <property type="entry name" value="AD"/>
    <property type="match status" value="1"/>
</dbReference>
<organism evidence="5 6">
    <name type="scientific">Frankliniella fusca</name>
    <dbReference type="NCBI Taxonomy" id="407009"/>
    <lineage>
        <taxon>Eukaryota</taxon>
        <taxon>Metazoa</taxon>
        <taxon>Ecdysozoa</taxon>
        <taxon>Arthropoda</taxon>
        <taxon>Hexapoda</taxon>
        <taxon>Insecta</taxon>
        <taxon>Pterygota</taxon>
        <taxon>Neoptera</taxon>
        <taxon>Paraneoptera</taxon>
        <taxon>Thysanoptera</taxon>
        <taxon>Terebrantia</taxon>
        <taxon>Thripoidea</taxon>
        <taxon>Thripidae</taxon>
        <taxon>Frankliniella</taxon>
    </lineage>
</organism>
<evidence type="ECO:0000256" key="1">
    <source>
        <dbReference type="ARBA" id="ARBA00006359"/>
    </source>
</evidence>
<evidence type="ECO:0000313" key="6">
    <source>
        <dbReference type="Proteomes" id="UP001219518"/>
    </source>
</evidence>